<keyword evidence="1" id="KW-1185">Reference proteome</keyword>
<sequence length="72" mass="7770">MLTILVATISKGCVGWIGNRGGCASESAWFTRIGRSAVPIYGFGCVEDTMGFSYGVGQLLDIREVFRLFANC</sequence>
<reference evidence="2" key="1">
    <citation type="submission" date="2022-11" db="UniProtKB">
        <authorList>
            <consortium name="WormBaseParasite"/>
        </authorList>
    </citation>
    <scope>IDENTIFICATION</scope>
</reference>
<organism evidence="1 2">
    <name type="scientific">Romanomermis culicivorax</name>
    <name type="common">Nematode worm</name>
    <dbReference type="NCBI Taxonomy" id="13658"/>
    <lineage>
        <taxon>Eukaryota</taxon>
        <taxon>Metazoa</taxon>
        <taxon>Ecdysozoa</taxon>
        <taxon>Nematoda</taxon>
        <taxon>Enoplea</taxon>
        <taxon>Dorylaimia</taxon>
        <taxon>Mermithida</taxon>
        <taxon>Mermithoidea</taxon>
        <taxon>Mermithidae</taxon>
        <taxon>Romanomermis</taxon>
    </lineage>
</organism>
<dbReference type="WBParaSite" id="nRc.2.0.1.t32994-RA">
    <property type="protein sequence ID" value="nRc.2.0.1.t32994-RA"/>
    <property type="gene ID" value="nRc.2.0.1.g32994"/>
</dbReference>
<name>A0A915K2S1_ROMCU</name>
<dbReference type="Proteomes" id="UP000887565">
    <property type="component" value="Unplaced"/>
</dbReference>
<protein>
    <submittedName>
        <fullName evidence="2">NADH dehydrogenase subunit 1</fullName>
    </submittedName>
</protein>
<dbReference type="AlphaFoldDB" id="A0A915K2S1"/>
<proteinExistence type="predicted"/>
<evidence type="ECO:0000313" key="1">
    <source>
        <dbReference type="Proteomes" id="UP000887565"/>
    </source>
</evidence>
<evidence type="ECO:0000313" key="2">
    <source>
        <dbReference type="WBParaSite" id="nRc.2.0.1.t32994-RA"/>
    </source>
</evidence>
<accession>A0A915K2S1</accession>